<dbReference type="Pfam" id="PF17820">
    <property type="entry name" value="PDZ_6"/>
    <property type="match status" value="1"/>
</dbReference>
<evidence type="ECO:0000313" key="4">
    <source>
        <dbReference type="Proteomes" id="UP000240912"/>
    </source>
</evidence>
<reference evidence="3 4" key="1">
    <citation type="submission" date="2018-03" db="EMBL/GenBank/DDBJ databases">
        <authorList>
            <person name="Keele B.F."/>
        </authorList>
    </citation>
    <scope>NUCLEOTIDE SEQUENCE [LARGE SCALE GENOMIC DNA]</scope>
    <source>
        <strain evidence="3 4">YL28-9</strain>
    </source>
</reference>
<dbReference type="Gene3D" id="2.40.70.10">
    <property type="entry name" value="Acid Proteases"/>
    <property type="match status" value="2"/>
</dbReference>
<dbReference type="EMBL" id="PYLS01000001">
    <property type="protein sequence ID" value="PST85085.1"/>
    <property type="molecule type" value="Genomic_DNA"/>
</dbReference>
<dbReference type="InterPro" id="IPR041489">
    <property type="entry name" value="PDZ_6"/>
</dbReference>
<dbReference type="InterPro" id="IPR036034">
    <property type="entry name" value="PDZ_sf"/>
</dbReference>
<evidence type="ECO:0000256" key="1">
    <source>
        <dbReference type="SAM" id="SignalP"/>
    </source>
</evidence>
<feature type="domain" description="PDZ" evidence="2">
    <location>
        <begin position="320"/>
        <end position="390"/>
    </location>
</feature>
<keyword evidence="4" id="KW-1185">Reference proteome</keyword>
<protein>
    <submittedName>
        <fullName evidence="3">Peptide-binding protein</fullName>
    </submittedName>
</protein>
<feature type="signal peptide" evidence="1">
    <location>
        <begin position="1"/>
        <end position="32"/>
    </location>
</feature>
<dbReference type="InterPro" id="IPR021109">
    <property type="entry name" value="Peptidase_aspartic_dom_sf"/>
</dbReference>
<keyword evidence="1" id="KW-0732">Signal</keyword>
<dbReference type="AlphaFoldDB" id="A0A2T3HRJ2"/>
<gene>
    <name evidence="3" type="ORF">C7T94_02940</name>
</gene>
<proteinExistence type="predicted"/>
<comment type="caution">
    <text evidence="3">The sequence shown here is derived from an EMBL/GenBank/DDBJ whole genome shotgun (WGS) entry which is preliminary data.</text>
</comment>
<evidence type="ECO:0000259" key="2">
    <source>
        <dbReference type="PROSITE" id="PS50106"/>
    </source>
</evidence>
<dbReference type="Proteomes" id="UP000240912">
    <property type="component" value="Unassembled WGS sequence"/>
</dbReference>
<dbReference type="InterPro" id="IPR001478">
    <property type="entry name" value="PDZ"/>
</dbReference>
<evidence type="ECO:0000313" key="3">
    <source>
        <dbReference type="EMBL" id="PST85085.1"/>
    </source>
</evidence>
<dbReference type="Gene3D" id="2.30.42.10">
    <property type="match status" value="1"/>
</dbReference>
<feature type="chain" id="PRO_5015393973" evidence="1">
    <location>
        <begin position="33"/>
        <end position="417"/>
    </location>
</feature>
<dbReference type="SUPFAM" id="SSF50156">
    <property type="entry name" value="PDZ domain-like"/>
    <property type="match status" value="1"/>
</dbReference>
<organism evidence="3 4">
    <name type="scientific">Pedobacter yulinensis</name>
    <dbReference type="NCBI Taxonomy" id="2126353"/>
    <lineage>
        <taxon>Bacteria</taxon>
        <taxon>Pseudomonadati</taxon>
        <taxon>Bacteroidota</taxon>
        <taxon>Sphingobacteriia</taxon>
        <taxon>Sphingobacteriales</taxon>
        <taxon>Sphingobacteriaceae</taxon>
        <taxon>Pedobacter</taxon>
    </lineage>
</organism>
<name>A0A2T3HRJ2_9SPHI</name>
<dbReference type="SMART" id="SM00228">
    <property type="entry name" value="PDZ"/>
    <property type="match status" value="1"/>
</dbReference>
<dbReference type="PROSITE" id="PS50106">
    <property type="entry name" value="PDZ"/>
    <property type="match status" value="1"/>
</dbReference>
<accession>A0A2T3HRJ2</accession>
<sequence length="417" mass="46309">MIMSRDVVKTHVFLWLFILLCTNLCCAPAAFAQNFGFTGKRTAQTMPFKFVKNLIIIPVFINGKGPYDFILDTGVGPMVITDASILDSAQVRTYTPFKVFGLGAGIDLNALFTNKISVGIGHALSETTPTAVLADDIFNLSGYVGQPVYGLVGYSFFKSFVVRIRYDSKSLTFYNTARRVRYRGERIPIELTLNKPYLRAQVRTDSGDTLHTRLIIDTGGSHSLLLETFRNGAFPLPDTTIEANLGMGLSGMIAGKMGRIRSLQIGAFHVPDVLTGFPSFEDVAKKTAGSDRNGNLGANFLKKFNIILDYNGGFIYLKKNFYFQERSEHDMSGMSVFVDFEQADRLFVGRIEPGSPAQEAGFESGDELLKVNFKAAKDLSLTELDELFRSRDARPILVEVNRQGTPLLLLLRLKKRI</sequence>